<evidence type="ECO:0000313" key="3">
    <source>
        <dbReference type="RefSeq" id="XP_053750463.1"/>
    </source>
</evidence>
<feature type="compositionally biased region" description="Basic and acidic residues" evidence="1">
    <location>
        <begin position="205"/>
        <end position="214"/>
    </location>
</feature>
<dbReference type="Proteomes" id="UP001165780">
    <property type="component" value="Unplaced"/>
</dbReference>
<feature type="compositionally biased region" description="Low complexity" evidence="1">
    <location>
        <begin position="80"/>
        <end position="95"/>
    </location>
</feature>
<dbReference type="GeneID" id="128774871"/>
<feature type="region of interest" description="Disordered" evidence="1">
    <location>
        <begin position="1"/>
        <end position="121"/>
    </location>
</feature>
<proteinExistence type="predicted"/>
<feature type="compositionally biased region" description="Basic and acidic residues" evidence="1">
    <location>
        <begin position="61"/>
        <end position="79"/>
    </location>
</feature>
<protein>
    <submittedName>
        <fullName evidence="3">Uncharacterized protein LOC128774871</fullName>
    </submittedName>
</protein>
<organism evidence="2 3">
    <name type="scientific">Panthera pardus</name>
    <name type="common">Leopard</name>
    <name type="synonym">Felis pardus</name>
    <dbReference type="NCBI Taxonomy" id="9691"/>
    <lineage>
        <taxon>Eukaryota</taxon>
        <taxon>Metazoa</taxon>
        <taxon>Chordata</taxon>
        <taxon>Craniata</taxon>
        <taxon>Vertebrata</taxon>
        <taxon>Euteleostomi</taxon>
        <taxon>Mammalia</taxon>
        <taxon>Eutheria</taxon>
        <taxon>Laurasiatheria</taxon>
        <taxon>Carnivora</taxon>
        <taxon>Feliformia</taxon>
        <taxon>Felidae</taxon>
        <taxon>Pantherinae</taxon>
        <taxon>Panthera</taxon>
    </lineage>
</organism>
<dbReference type="RefSeq" id="XP_053750463.1">
    <property type="nucleotide sequence ID" value="XM_053894488.1"/>
</dbReference>
<accession>A0A9W2UWB9</accession>
<evidence type="ECO:0000256" key="1">
    <source>
        <dbReference type="SAM" id="MobiDB-lite"/>
    </source>
</evidence>
<keyword evidence="2" id="KW-1185">Reference proteome</keyword>
<name>A0A9W2UWB9_PANPR</name>
<evidence type="ECO:0000313" key="2">
    <source>
        <dbReference type="Proteomes" id="UP001165780"/>
    </source>
</evidence>
<dbReference type="AlphaFoldDB" id="A0A9W2UWB9"/>
<sequence length="214" mass="23309">MKTPGMGVPTQSSEHLASKGSQTHDTTTGRRHKRDTSKENAVCNFKLRAPRLGTRQSILRGADRAGRGAAGLRREERGADPPLLSESTSPLLNPLQGPKRSPAMRAPSPLSPSRGGSHRGKSAPYLLARGCPNIIFFDSWVPCEKAAWGLTKVLQDAAHPESDERTPRRNISAGPGDGLRRTFPLTPPRGSWRPFSQRTASELSHQLERHNFAG</sequence>
<feature type="region of interest" description="Disordered" evidence="1">
    <location>
        <begin position="158"/>
        <end position="214"/>
    </location>
</feature>
<feature type="compositionally biased region" description="Polar residues" evidence="1">
    <location>
        <begin position="9"/>
        <end position="26"/>
    </location>
</feature>
<gene>
    <name evidence="3" type="primary">LOC128774871</name>
</gene>
<feature type="compositionally biased region" description="Polar residues" evidence="1">
    <location>
        <begin position="194"/>
        <end position="204"/>
    </location>
</feature>
<feature type="compositionally biased region" description="Basic and acidic residues" evidence="1">
    <location>
        <begin position="158"/>
        <end position="167"/>
    </location>
</feature>
<reference evidence="3" key="1">
    <citation type="submission" date="2025-08" db="UniProtKB">
        <authorList>
            <consortium name="RefSeq"/>
        </authorList>
    </citation>
    <scope>IDENTIFICATION</scope>
    <source>
        <tissue evidence="3">Whole blood</tissue>
    </source>
</reference>